<dbReference type="EC" id="3.4.-.-" evidence="3"/>
<gene>
    <name evidence="3" type="ORF">SDC9_25407</name>
</gene>
<protein>
    <submittedName>
        <fullName evidence="3">Putative peptidase</fullName>
        <ecNumber evidence="3">3.4.-.-</ecNumber>
    </submittedName>
</protein>
<proteinExistence type="predicted"/>
<dbReference type="GO" id="GO:0016787">
    <property type="term" value="F:hydrolase activity"/>
    <property type="evidence" value="ECO:0007669"/>
    <property type="project" value="UniProtKB-KW"/>
</dbReference>
<evidence type="ECO:0000313" key="3">
    <source>
        <dbReference type="EMBL" id="MPL79525.1"/>
    </source>
</evidence>
<dbReference type="CDD" id="cd01066">
    <property type="entry name" value="APP_MetAP"/>
    <property type="match status" value="1"/>
</dbReference>
<dbReference type="PANTHER" id="PTHR46112:SF2">
    <property type="entry name" value="XAA-PRO AMINOPEPTIDASE P-RELATED"/>
    <property type="match status" value="1"/>
</dbReference>
<dbReference type="PANTHER" id="PTHR46112">
    <property type="entry name" value="AMINOPEPTIDASE"/>
    <property type="match status" value="1"/>
</dbReference>
<dbReference type="SUPFAM" id="SSF55920">
    <property type="entry name" value="Creatinase/aminopeptidase"/>
    <property type="match status" value="1"/>
</dbReference>
<dbReference type="Pfam" id="PF01321">
    <property type="entry name" value="Creatinase_N"/>
    <property type="match status" value="1"/>
</dbReference>
<dbReference type="InterPro" id="IPR050659">
    <property type="entry name" value="Peptidase_M24B"/>
</dbReference>
<dbReference type="Gene3D" id="3.40.350.10">
    <property type="entry name" value="Creatinase/prolidase N-terminal domain"/>
    <property type="match status" value="1"/>
</dbReference>
<comment type="caution">
    <text evidence="3">The sequence shown here is derived from an EMBL/GenBank/DDBJ whole genome shotgun (WGS) entry which is preliminary data.</text>
</comment>
<organism evidence="3">
    <name type="scientific">bioreactor metagenome</name>
    <dbReference type="NCBI Taxonomy" id="1076179"/>
    <lineage>
        <taxon>unclassified sequences</taxon>
        <taxon>metagenomes</taxon>
        <taxon>ecological metagenomes</taxon>
    </lineage>
</organism>
<feature type="domain" description="Creatinase N-terminal" evidence="2">
    <location>
        <begin position="13"/>
        <end position="136"/>
    </location>
</feature>
<dbReference type="InterPro" id="IPR000994">
    <property type="entry name" value="Pept_M24"/>
</dbReference>
<dbReference type="AlphaFoldDB" id="A0A644UKT8"/>
<keyword evidence="3" id="KW-0378">Hydrolase</keyword>
<sequence length="400" mass="44601">MHTHVPLAELENRMLRFHAQMDRKHPDWTFAAVFGKVNLYYFTGTMQDGALFISRNEEPVFWVRNSYSRALDESLFSDIRSMSSFRDAAAALPVTGETLYTETELISYAHLQRFLKYFPFRQIASADREFADVRSVKSPYELTLMKKSGDIHRHVIEDLVPDMLEEGMSEADLGTALYQVMVREGHQGIVRFGMFDTEVRMGHIGFGESSLYPSYFNGASGNRGIGPYAPVLGSPDRKLASGDLVYLDVGCGYHGYLTDKTMTYVFGKPLPEPAAAAHYQCVEIQNKVASMLKPGAIPSEIYQTIMDDLDLEFKQNFMGYKDRRVKFLGHGIGLLIDEMPVIAKGFDEPLVENMTLAVEPKAGITGVGMVGIENTFIVTPRGGECITGGNTGLIPVNRPD</sequence>
<dbReference type="InterPro" id="IPR029149">
    <property type="entry name" value="Creatin/AminoP/Spt16_N"/>
</dbReference>
<accession>A0A644UKT8</accession>
<dbReference type="Gene3D" id="3.90.230.10">
    <property type="entry name" value="Creatinase/methionine aminopeptidase superfamily"/>
    <property type="match status" value="1"/>
</dbReference>
<reference evidence="3" key="1">
    <citation type="submission" date="2019-08" db="EMBL/GenBank/DDBJ databases">
        <authorList>
            <person name="Kucharzyk K."/>
            <person name="Murdoch R.W."/>
            <person name="Higgins S."/>
            <person name="Loffler F."/>
        </authorList>
    </citation>
    <scope>NUCLEOTIDE SEQUENCE</scope>
</reference>
<evidence type="ECO:0000259" key="2">
    <source>
        <dbReference type="Pfam" id="PF01321"/>
    </source>
</evidence>
<feature type="domain" description="Peptidase M24" evidence="1">
    <location>
        <begin position="144"/>
        <end position="379"/>
    </location>
</feature>
<dbReference type="InterPro" id="IPR000587">
    <property type="entry name" value="Creatinase_N"/>
</dbReference>
<dbReference type="SUPFAM" id="SSF53092">
    <property type="entry name" value="Creatinase/prolidase N-terminal domain"/>
    <property type="match status" value="1"/>
</dbReference>
<evidence type="ECO:0000259" key="1">
    <source>
        <dbReference type="Pfam" id="PF00557"/>
    </source>
</evidence>
<dbReference type="InterPro" id="IPR036005">
    <property type="entry name" value="Creatinase/aminopeptidase-like"/>
</dbReference>
<dbReference type="Pfam" id="PF00557">
    <property type="entry name" value="Peptidase_M24"/>
    <property type="match status" value="1"/>
</dbReference>
<dbReference type="EMBL" id="VSSQ01000127">
    <property type="protein sequence ID" value="MPL79525.1"/>
    <property type="molecule type" value="Genomic_DNA"/>
</dbReference>
<name>A0A644UKT8_9ZZZZ</name>